<protein>
    <submittedName>
        <fullName evidence="1">Uncharacterized protein</fullName>
    </submittedName>
</protein>
<dbReference type="STRING" id="946078.GA0070622_2398"/>
<evidence type="ECO:0000313" key="2">
    <source>
        <dbReference type="Proteomes" id="UP000199558"/>
    </source>
</evidence>
<reference evidence="2" key="1">
    <citation type="submission" date="2016-06" db="EMBL/GenBank/DDBJ databases">
        <authorList>
            <person name="Varghese N."/>
            <person name="Submissions Spin"/>
        </authorList>
    </citation>
    <scope>NUCLEOTIDE SEQUENCE [LARGE SCALE GENOMIC DNA]</scope>
    <source>
        <strain evidence="2">DSM 45794</strain>
    </source>
</reference>
<keyword evidence="2" id="KW-1185">Reference proteome</keyword>
<dbReference type="EMBL" id="FLRH01000003">
    <property type="protein sequence ID" value="SBT65403.1"/>
    <property type="molecule type" value="Genomic_DNA"/>
</dbReference>
<proteinExistence type="predicted"/>
<dbReference type="Proteomes" id="UP000199558">
    <property type="component" value="Unassembled WGS sequence"/>
</dbReference>
<gene>
    <name evidence="1" type="ORF">GA0070622_2398</name>
</gene>
<evidence type="ECO:0000313" key="1">
    <source>
        <dbReference type="EMBL" id="SBT65403.1"/>
    </source>
</evidence>
<sequence>MLGLLVALLAACHAADRPAPEPLRPAWKQVDLPLPAGLSGREVLRDAAACAGRWFVVGAVRDPDGTPHPAAWSSVDGAAWTPLRPVPRSAYGAENVLTAVGCRDGRPVAVGGRSGGVHGNPRISTWRQDRDGALVEVPAEFELFGGPDAVNVGRVAGGPGGWLISGNRATGAAAWVSPDASEFRLVSGVPGLVADGSGRPWVTDGAATGSGWLMVGSVRPSGRTGSDPAVWTSADGSSWRRAVLADGGVDQDLQRVVRLGDRSVALGRRGDGVGAWVGEGDAWRPTGGPAAGGADRPARVWGLAARGDGVFAVLAGPAAGAGWFSPDGDRWLPVALPAAVPGGSDRSVAVAAAGDDVLLLVDDGGRARVWSARGSWRPA</sequence>
<organism evidence="1 2">
    <name type="scientific">Micromonospora sediminicola</name>
    <dbReference type="NCBI Taxonomy" id="946078"/>
    <lineage>
        <taxon>Bacteria</taxon>
        <taxon>Bacillati</taxon>
        <taxon>Actinomycetota</taxon>
        <taxon>Actinomycetes</taxon>
        <taxon>Micromonosporales</taxon>
        <taxon>Micromonosporaceae</taxon>
        <taxon>Micromonospora</taxon>
    </lineage>
</organism>
<name>A0A1A9B8F3_9ACTN</name>
<accession>A0A1A9B8F3</accession>
<dbReference type="AlphaFoldDB" id="A0A1A9B8F3"/>